<dbReference type="EMBL" id="BJUA01000006">
    <property type="protein sequence ID" value="GEK17782.1"/>
    <property type="molecule type" value="Genomic_DNA"/>
</dbReference>
<dbReference type="InterPro" id="IPR002931">
    <property type="entry name" value="Transglutaminase-like"/>
</dbReference>
<evidence type="ECO:0000313" key="3">
    <source>
        <dbReference type="Proteomes" id="UP000321386"/>
    </source>
</evidence>
<evidence type="ECO:0000259" key="1">
    <source>
        <dbReference type="SMART" id="SM00460"/>
    </source>
</evidence>
<dbReference type="Proteomes" id="UP000321386">
    <property type="component" value="Unassembled WGS sequence"/>
</dbReference>
<dbReference type="SMART" id="SM00460">
    <property type="entry name" value="TGc"/>
    <property type="match status" value="1"/>
</dbReference>
<proteinExistence type="predicted"/>
<dbReference type="PANTHER" id="PTHR33490:SF12">
    <property type="entry name" value="BLL5557 PROTEIN"/>
    <property type="match status" value="1"/>
</dbReference>
<dbReference type="Gene3D" id="2.60.40.2250">
    <property type="match status" value="1"/>
</dbReference>
<gene>
    <name evidence="2" type="ORF">CPE01_15150</name>
</gene>
<sequence length="270" mass="29088">MEPPTVLRTVSCHLSLDVRSPLEMYLAIAVADGAYDRSEQLTVRHEDGPLDVVEIKSGHGGRLHRVLAPTGRVVVDYQATVAGVAARPPVEELDLVEYRQPSRYAESDRLLAFARDQFGGLSGVELVDAVVSWVSSHVTYLSGSSLPTDGATDTLLKRRGVCRDFAHLVVALLRACDLPARLASVYAPRLKPMDFHAVAEVFVEGGWHLLDATRLAPREGMLRIATGRDATDTAFLSSYGGALTLRSMTVTAAADELPAVDDGGDLRALV</sequence>
<name>A0A510USZ1_9CELL</name>
<dbReference type="InterPro" id="IPR038765">
    <property type="entry name" value="Papain-like_cys_pep_sf"/>
</dbReference>
<reference evidence="2 3" key="1">
    <citation type="submission" date="2019-07" db="EMBL/GenBank/DDBJ databases">
        <title>Whole genome shotgun sequence of Cellulomonas persica NBRC 101101.</title>
        <authorList>
            <person name="Hosoyama A."/>
            <person name="Uohara A."/>
            <person name="Ohji S."/>
            <person name="Ichikawa N."/>
        </authorList>
    </citation>
    <scope>NUCLEOTIDE SEQUENCE [LARGE SCALE GENOMIC DNA]</scope>
    <source>
        <strain evidence="2 3">NBRC 101101</strain>
    </source>
</reference>
<dbReference type="Pfam" id="PF01841">
    <property type="entry name" value="Transglut_core"/>
    <property type="match status" value="1"/>
</dbReference>
<evidence type="ECO:0000313" key="2">
    <source>
        <dbReference type="EMBL" id="GEK17782.1"/>
    </source>
</evidence>
<keyword evidence="3" id="KW-1185">Reference proteome</keyword>
<accession>A0A510USZ1</accession>
<protein>
    <submittedName>
        <fullName evidence="2">Putative transglutaminase-like protein</fullName>
    </submittedName>
</protein>
<feature type="domain" description="Transglutaminase-like" evidence="1">
    <location>
        <begin position="154"/>
        <end position="214"/>
    </location>
</feature>
<dbReference type="SUPFAM" id="SSF54001">
    <property type="entry name" value="Cysteine proteinases"/>
    <property type="match status" value="1"/>
</dbReference>
<comment type="caution">
    <text evidence="2">The sequence shown here is derived from an EMBL/GenBank/DDBJ whole genome shotgun (WGS) entry which is preliminary data.</text>
</comment>
<dbReference type="AlphaFoldDB" id="A0A510USZ1"/>
<dbReference type="Gene3D" id="3.10.620.30">
    <property type="match status" value="1"/>
</dbReference>
<organism evidence="2 3">
    <name type="scientific">Cellulomonas persica</name>
    <dbReference type="NCBI Taxonomy" id="76861"/>
    <lineage>
        <taxon>Bacteria</taxon>
        <taxon>Bacillati</taxon>
        <taxon>Actinomycetota</taxon>
        <taxon>Actinomycetes</taxon>
        <taxon>Micrococcales</taxon>
        <taxon>Cellulomonadaceae</taxon>
        <taxon>Cellulomonas</taxon>
    </lineage>
</organism>
<dbReference type="PANTHER" id="PTHR33490">
    <property type="entry name" value="BLR5614 PROTEIN-RELATED"/>
    <property type="match status" value="1"/>
</dbReference>